<evidence type="ECO:0000256" key="3">
    <source>
        <dbReference type="ARBA" id="ARBA00022980"/>
    </source>
</evidence>
<dbReference type="PANTHER" id="PTHR47037:SF1">
    <property type="entry name" value="LARGE RIBOSOMAL SUBUNIT PROTEIN BL33M"/>
    <property type="match status" value="1"/>
</dbReference>
<dbReference type="FunCoup" id="A0A1D2V943">
    <property type="interactions" value="256"/>
</dbReference>
<accession>A0A1D2V943</accession>
<evidence type="ECO:0000256" key="5">
    <source>
        <dbReference type="ARBA" id="ARBA00023274"/>
    </source>
</evidence>
<comment type="similarity">
    <text evidence="2">Belongs to the bacterial ribosomal protein bL33 family.</text>
</comment>
<keyword evidence="5" id="KW-0687">Ribonucleoprotein</keyword>
<dbReference type="GO" id="GO:0005762">
    <property type="term" value="C:mitochondrial large ribosomal subunit"/>
    <property type="evidence" value="ECO:0007669"/>
    <property type="project" value="EnsemblFungi"/>
</dbReference>
<reference evidence="8" key="1">
    <citation type="submission" date="2016-05" db="EMBL/GenBank/DDBJ databases">
        <title>Comparative genomics of biotechnologically important yeasts.</title>
        <authorList>
            <consortium name="DOE Joint Genome Institute"/>
            <person name="Riley R."/>
            <person name="Haridas S."/>
            <person name="Wolfe K.H."/>
            <person name="Lopes M.R."/>
            <person name="Hittinger C.T."/>
            <person name="Goker M."/>
            <person name="Salamov A."/>
            <person name="Wisecaver J."/>
            <person name="Long T.M."/>
            <person name="Aerts A.L."/>
            <person name="Barry K."/>
            <person name="Choi C."/>
            <person name="Clum A."/>
            <person name="Coughlan A.Y."/>
            <person name="Deshpande S."/>
            <person name="Douglass A.P."/>
            <person name="Hanson S.J."/>
            <person name="Klenk H.-P."/>
            <person name="Labutti K."/>
            <person name="Lapidus A."/>
            <person name="Lindquist E."/>
            <person name="Lipzen A."/>
            <person name="Meier-Kolthoff J.P."/>
            <person name="Ohm R.A."/>
            <person name="Otillar R.P."/>
            <person name="Pangilinan J."/>
            <person name="Peng Y."/>
            <person name="Rokas A."/>
            <person name="Rosa C.A."/>
            <person name="Scheuner C."/>
            <person name="Sibirny A.A."/>
            <person name="Slot J.C."/>
            <person name="Stielow J.B."/>
            <person name="Sun H."/>
            <person name="Kurtzman C.P."/>
            <person name="Blackwell M."/>
            <person name="Grigoriev I.V."/>
            <person name="Jeffries T.W."/>
        </authorList>
    </citation>
    <scope>NUCLEOTIDE SEQUENCE [LARGE SCALE GENOMIC DNA]</scope>
    <source>
        <strain evidence="8">DSM 1968</strain>
    </source>
</reference>
<evidence type="ECO:0000256" key="1">
    <source>
        <dbReference type="ARBA" id="ARBA00004173"/>
    </source>
</evidence>
<dbReference type="GO" id="GO:0003735">
    <property type="term" value="F:structural constituent of ribosome"/>
    <property type="evidence" value="ECO:0007669"/>
    <property type="project" value="EnsemblFungi"/>
</dbReference>
<evidence type="ECO:0000256" key="2">
    <source>
        <dbReference type="ARBA" id="ARBA00007596"/>
    </source>
</evidence>
<dbReference type="GO" id="GO:0006412">
    <property type="term" value="P:translation"/>
    <property type="evidence" value="ECO:0007669"/>
    <property type="project" value="InterPro"/>
</dbReference>
<proteinExistence type="inferred from homology"/>
<dbReference type="SUPFAM" id="SSF57829">
    <property type="entry name" value="Zn-binding ribosomal proteins"/>
    <property type="match status" value="1"/>
</dbReference>
<evidence type="ECO:0000313" key="8">
    <source>
        <dbReference type="Proteomes" id="UP000095038"/>
    </source>
</evidence>
<dbReference type="RefSeq" id="XP_020044332.1">
    <property type="nucleotide sequence ID" value="XM_020190971.1"/>
</dbReference>
<keyword evidence="8" id="KW-1185">Reference proteome</keyword>
<dbReference type="Proteomes" id="UP000095038">
    <property type="component" value="Unassembled WGS sequence"/>
</dbReference>
<dbReference type="AlphaFoldDB" id="A0A1D2V943"/>
<dbReference type="InterPro" id="IPR038584">
    <property type="entry name" value="Ribosomal_bL33_sf"/>
</dbReference>
<dbReference type="STRING" id="1344418.A0A1D2V943"/>
<protein>
    <recommendedName>
        <fullName evidence="6">Large ribosomal subunit protein bL33m</fullName>
    </recommendedName>
</protein>
<name>A0A1D2V943_9ASCO</name>
<evidence type="ECO:0000256" key="4">
    <source>
        <dbReference type="ARBA" id="ARBA00023128"/>
    </source>
</evidence>
<comment type="subcellular location">
    <subcellularLocation>
        <location evidence="1">Mitochondrion</location>
    </subcellularLocation>
</comment>
<evidence type="ECO:0000313" key="7">
    <source>
        <dbReference type="EMBL" id="ODV58025.1"/>
    </source>
</evidence>
<dbReference type="InterPro" id="IPR052008">
    <property type="entry name" value="Mitoribosomal_protein_bL33"/>
</dbReference>
<keyword evidence="3" id="KW-0689">Ribosomal protein</keyword>
<feature type="non-terminal residue" evidence="7">
    <location>
        <position position="1"/>
    </location>
</feature>
<organism evidence="7 8">
    <name type="scientific">Ascoidea rubescens DSM 1968</name>
    <dbReference type="NCBI Taxonomy" id="1344418"/>
    <lineage>
        <taxon>Eukaryota</taxon>
        <taxon>Fungi</taxon>
        <taxon>Dikarya</taxon>
        <taxon>Ascomycota</taxon>
        <taxon>Saccharomycotina</taxon>
        <taxon>Saccharomycetes</taxon>
        <taxon>Ascoideaceae</taxon>
        <taxon>Ascoidea</taxon>
    </lineage>
</organism>
<dbReference type="Gene3D" id="2.20.28.120">
    <property type="entry name" value="Ribosomal protein L33"/>
    <property type="match status" value="1"/>
</dbReference>
<dbReference type="GeneID" id="30964607"/>
<dbReference type="EMBL" id="KV454495">
    <property type="protein sequence ID" value="ODV58025.1"/>
    <property type="molecule type" value="Genomic_DNA"/>
</dbReference>
<gene>
    <name evidence="7" type="ORF">ASCRUDRAFT_39897</name>
</gene>
<sequence>LQESKSKTTIIKLISAAGTGFTRYVVRPRGSPVFHQIRYDPFVRRHVLFTEAKRRKGVETVTLDFKRRPTIFN</sequence>
<keyword evidence="4" id="KW-0496">Mitochondrion</keyword>
<dbReference type="OrthoDB" id="275534at2759"/>
<dbReference type="InterPro" id="IPR011332">
    <property type="entry name" value="Ribosomal_zn-bd"/>
</dbReference>
<dbReference type="PANTHER" id="PTHR47037">
    <property type="entry name" value="39S RIBOSOMAL PROTEIN L33, MITOCHONDRIAL"/>
    <property type="match status" value="1"/>
</dbReference>
<evidence type="ECO:0000256" key="6">
    <source>
        <dbReference type="ARBA" id="ARBA00035275"/>
    </source>
</evidence>
<dbReference type="InParanoid" id="A0A1D2V943"/>